<reference evidence="2 3" key="1">
    <citation type="submission" date="2014-04" db="EMBL/GenBank/DDBJ databases">
        <authorList>
            <consortium name="DOE Joint Genome Institute"/>
            <person name="Kuo A."/>
            <person name="Kohler A."/>
            <person name="Nagy L.G."/>
            <person name="Floudas D."/>
            <person name="Copeland A."/>
            <person name="Barry K.W."/>
            <person name="Cichocki N."/>
            <person name="Veneault-Fourrey C."/>
            <person name="LaButti K."/>
            <person name="Lindquist E.A."/>
            <person name="Lipzen A."/>
            <person name="Lundell T."/>
            <person name="Morin E."/>
            <person name="Murat C."/>
            <person name="Sun H."/>
            <person name="Tunlid A."/>
            <person name="Henrissat B."/>
            <person name="Grigoriev I.V."/>
            <person name="Hibbett D.S."/>
            <person name="Martin F."/>
            <person name="Nordberg H.P."/>
            <person name="Cantor M.N."/>
            <person name="Hua S.X."/>
        </authorList>
    </citation>
    <scope>NUCLEOTIDE SEQUENCE [LARGE SCALE GENOMIC DNA]</scope>
    <source>
        <strain evidence="2 3">LaAM-08-1</strain>
    </source>
</reference>
<keyword evidence="3" id="KW-1185">Reference proteome</keyword>
<dbReference type="Pfam" id="PF01693">
    <property type="entry name" value="Cauli_VI"/>
    <property type="match status" value="1"/>
</dbReference>
<evidence type="ECO:0000313" key="2">
    <source>
        <dbReference type="EMBL" id="KIJ95422.1"/>
    </source>
</evidence>
<dbReference type="InterPro" id="IPR011320">
    <property type="entry name" value="RNase_H1_N"/>
</dbReference>
<dbReference type="AlphaFoldDB" id="A0A0C9XH26"/>
<evidence type="ECO:0000313" key="3">
    <source>
        <dbReference type="Proteomes" id="UP000054477"/>
    </source>
</evidence>
<organism evidence="2 3">
    <name type="scientific">Laccaria amethystina LaAM-08-1</name>
    <dbReference type="NCBI Taxonomy" id="1095629"/>
    <lineage>
        <taxon>Eukaryota</taxon>
        <taxon>Fungi</taxon>
        <taxon>Dikarya</taxon>
        <taxon>Basidiomycota</taxon>
        <taxon>Agaricomycotina</taxon>
        <taxon>Agaricomycetes</taxon>
        <taxon>Agaricomycetidae</taxon>
        <taxon>Agaricales</taxon>
        <taxon>Agaricineae</taxon>
        <taxon>Hydnangiaceae</taxon>
        <taxon>Laccaria</taxon>
    </lineage>
</organism>
<feature type="non-terminal residue" evidence="2">
    <location>
        <position position="1"/>
    </location>
</feature>
<dbReference type="EMBL" id="KN838756">
    <property type="protein sequence ID" value="KIJ95422.1"/>
    <property type="molecule type" value="Genomic_DNA"/>
</dbReference>
<feature type="domain" description="Ribonuclease H1 N-terminal" evidence="1">
    <location>
        <begin position="3"/>
        <end position="44"/>
    </location>
</feature>
<dbReference type="OrthoDB" id="3270804at2759"/>
<reference evidence="3" key="2">
    <citation type="submission" date="2015-01" db="EMBL/GenBank/DDBJ databases">
        <title>Evolutionary Origins and Diversification of the Mycorrhizal Mutualists.</title>
        <authorList>
            <consortium name="DOE Joint Genome Institute"/>
            <consortium name="Mycorrhizal Genomics Consortium"/>
            <person name="Kohler A."/>
            <person name="Kuo A."/>
            <person name="Nagy L.G."/>
            <person name="Floudas D."/>
            <person name="Copeland A."/>
            <person name="Barry K.W."/>
            <person name="Cichocki N."/>
            <person name="Veneault-Fourrey C."/>
            <person name="LaButti K."/>
            <person name="Lindquist E.A."/>
            <person name="Lipzen A."/>
            <person name="Lundell T."/>
            <person name="Morin E."/>
            <person name="Murat C."/>
            <person name="Riley R."/>
            <person name="Ohm R."/>
            <person name="Sun H."/>
            <person name="Tunlid A."/>
            <person name="Henrissat B."/>
            <person name="Grigoriev I.V."/>
            <person name="Hibbett D.S."/>
            <person name="Martin F."/>
        </authorList>
    </citation>
    <scope>NUCLEOTIDE SEQUENCE [LARGE SCALE GENOMIC DNA]</scope>
    <source>
        <strain evidence="3">LaAM-08-1</strain>
    </source>
</reference>
<evidence type="ECO:0000259" key="1">
    <source>
        <dbReference type="Pfam" id="PF01693"/>
    </source>
</evidence>
<dbReference type="InterPro" id="IPR009027">
    <property type="entry name" value="Ribosomal_bL9/RNase_H1_N"/>
</dbReference>
<proteinExistence type="predicted"/>
<dbReference type="Proteomes" id="UP000054477">
    <property type="component" value="Unassembled WGS sequence"/>
</dbReference>
<feature type="non-terminal residue" evidence="2">
    <location>
        <position position="75"/>
    </location>
</feature>
<dbReference type="InterPro" id="IPR037056">
    <property type="entry name" value="RNase_H1_N_sf"/>
</dbReference>
<name>A0A0C9XH26_9AGAR</name>
<gene>
    <name evidence="2" type="ORF">K443DRAFT_33266</name>
</gene>
<protein>
    <recommendedName>
        <fullName evidence="1">Ribonuclease H1 N-terminal domain-containing protein</fullName>
    </recommendedName>
</protein>
<dbReference type="SUPFAM" id="SSF55658">
    <property type="entry name" value="L9 N-domain-like"/>
    <property type="match status" value="1"/>
</dbReference>
<dbReference type="HOGENOM" id="CLU_156966_0_0_1"/>
<accession>A0A0C9XH26</accession>
<sequence>KRYHVVVVGKCAGLYYDVWENVQELVDFVPGAMHKGFSNQQDAERHYRLAQHRNWVKIIRNPGDDQIYGPEADTM</sequence>
<dbReference type="Gene3D" id="3.40.970.10">
    <property type="entry name" value="Ribonuclease H1, N-terminal domain"/>
    <property type="match status" value="1"/>
</dbReference>